<protein>
    <recommendedName>
        <fullName evidence="2">Endonuclease/exonuclease/phosphatase domain-containing protein</fullName>
    </recommendedName>
</protein>
<reference evidence="1" key="1">
    <citation type="submission" date="2017-09" db="EMBL/GenBank/DDBJ databases">
        <title>Contemporary evolution of a Lepidopteran species, Heliothis virescens, in response to modern agricultural practices.</title>
        <authorList>
            <person name="Fritz M.L."/>
            <person name="Deyonke A.M."/>
            <person name="Papanicolaou A."/>
            <person name="Micinski S."/>
            <person name="Westbrook J."/>
            <person name="Gould F."/>
        </authorList>
    </citation>
    <scope>NUCLEOTIDE SEQUENCE [LARGE SCALE GENOMIC DNA]</scope>
    <source>
        <strain evidence="1">HvINT-</strain>
        <tissue evidence="1">Whole body</tissue>
    </source>
</reference>
<dbReference type="STRING" id="7102.A0A2A4J310"/>
<dbReference type="AlphaFoldDB" id="A0A2A4J310"/>
<name>A0A2A4J310_HELVI</name>
<evidence type="ECO:0008006" key="2">
    <source>
        <dbReference type="Google" id="ProtNLM"/>
    </source>
</evidence>
<organism evidence="1">
    <name type="scientific">Heliothis virescens</name>
    <name type="common">Tobacco budworm moth</name>
    <dbReference type="NCBI Taxonomy" id="7102"/>
    <lineage>
        <taxon>Eukaryota</taxon>
        <taxon>Metazoa</taxon>
        <taxon>Ecdysozoa</taxon>
        <taxon>Arthropoda</taxon>
        <taxon>Hexapoda</taxon>
        <taxon>Insecta</taxon>
        <taxon>Pterygota</taxon>
        <taxon>Neoptera</taxon>
        <taxon>Endopterygota</taxon>
        <taxon>Lepidoptera</taxon>
        <taxon>Glossata</taxon>
        <taxon>Ditrysia</taxon>
        <taxon>Noctuoidea</taxon>
        <taxon>Noctuidae</taxon>
        <taxon>Heliothinae</taxon>
        <taxon>Heliothis</taxon>
    </lineage>
</organism>
<gene>
    <name evidence="1" type="ORF">B5V51_7598</name>
</gene>
<dbReference type="EMBL" id="NWSH01003335">
    <property type="protein sequence ID" value="PCG66527.1"/>
    <property type="molecule type" value="Genomic_DNA"/>
</dbReference>
<comment type="caution">
    <text evidence="1">The sequence shown here is derived from an EMBL/GenBank/DDBJ whole genome shotgun (WGS) entry which is preliminary data.</text>
</comment>
<accession>A0A2A4J310</accession>
<proteinExistence type="predicted"/>
<sequence>MNTFFQKPPQRKWTWRHPDGHKNEYDYILTDRKNIVTDVTVLNRFSTSSDHRLVRAVVKLNIQKERRTLTKRPKVLPRDVMIEVIRANKSKYQTLVEDKLNTTKMQTMSIEDLNQHITDALKSSVETITPKDVGNFKPQKLSQETLNLLEDRRMMRQNGDTDTPTFRKLQRRIRQSIKDDLQQYQEKLITRALEQNTSRRVLKAKLSSGKKEIFQLFNNRNEVISNREQLLDIARTFYSSLYESKVLDQSRENETYRTRPPVINIGSEEIPDVLVDEIELALHQMKNGKAPGQDNILPDMLKLGPPGLRNALAFLFTNQIFRSNRIPQKLKSKVFDQCVLPVFTYGMETATLTLKSAESLRVAQRAMERCMLGITLLDHKTNEWIRNKTRVRDVVNTITRWKWRWAGHIARMSEDRWTRRVMEWRPWGNTRGRGRPPQRWVDDIKTHAGPNWMQVARDRKSWKNMEEAYVRKRIS</sequence>
<dbReference type="PANTHER" id="PTHR47027:SF20">
    <property type="entry name" value="REVERSE TRANSCRIPTASE-LIKE PROTEIN WITH RNA-DIRECTED DNA POLYMERASE DOMAIN"/>
    <property type="match status" value="1"/>
</dbReference>
<evidence type="ECO:0000313" key="1">
    <source>
        <dbReference type="EMBL" id="PCG66527.1"/>
    </source>
</evidence>
<dbReference type="PANTHER" id="PTHR47027">
    <property type="entry name" value="REVERSE TRANSCRIPTASE DOMAIN-CONTAINING PROTEIN"/>
    <property type="match status" value="1"/>
</dbReference>